<reference evidence="1 2" key="1">
    <citation type="submission" date="2018-06" db="EMBL/GenBank/DDBJ databases">
        <title>Comparative genomics of downy mildews reveals potential adaptations to biotrophy.</title>
        <authorList>
            <person name="Fletcher K."/>
            <person name="Klosterman S.J."/>
            <person name="Derevnina L."/>
            <person name="Martin F."/>
            <person name="Koike S."/>
            <person name="Reyes Chin-Wo S."/>
            <person name="Mou B."/>
            <person name="Michelmore R."/>
        </authorList>
    </citation>
    <scope>NUCLEOTIDE SEQUENCE [LARGE SCALE GENOMIC DNA]</scope>
    <source>
        <strain evidence="1 2">R13</strain>
    </source>
</reference>
<dbReference type="VEuPathDB" id="FungiDB:DD237_007505"/>
<dbReference type="EMBL" id="QKXF01000718">
    <property type="protein sequence ID" value="RQM09366.1"/>
    <property type="molecule type" value="Genomic_DNA"/>
</dbReference>
<dbReference type="AlphaFoldDB" id="A0A425BX21"/>
<name>A0A425BX21_9STRA</name>
<proteinExistence type="predicted"/>
<sequence length="77" mass="8575">MTASAPENESDHLGVQRAGSLEIYNQFQLQCTAHVLGVPPCAKDVNGNGARRLEVTLEHITISFAFHYLFNTVRNFK</sequence>
<gene>
    <name evidence="1" type="ORF">DD237_007505</name>
</gene>
<comment type="caution">
    <text evidence="1">The sequence shown here is derived from an EMBL/GenBank/DDBJ whole genome shotgun (WGS) entry which is preliminary data.</text>
</comment>
<evidence type="ECO:0000313" key="1">
    <source>
        <dbReference type="EMBL" id="RQM09366.1"/>
    </source>
</evidence>
<dbReference type="Proteomes" id="UP000286097">
    <property type="component" value="Unassembled WGS sequence"/>
</dbReference>
<protein>
    <submittedName>
        <fullName evidence="1">Uncharacterized protein</fullName>
    </submittedName>
</protein>
<organism evidence="1 2">
    <name type="scientific">Peronospora effusa</name>
    <dbReference type="NCBI Taxonomy" id="542832"/>
    <lineage>
        <taxon>Eukaryota</taxon>
        <taxon>Sar</taxon>
        <taxon>Stramenopiles</taxon>
        <taxon>Oomycota</taxon>
        <taxon>Peronosporomycetes</taxon>
        <taxon>Peronosporales</taxon>
        <taxon>Peronosporaceae</taxon>
        <taxon>Peronospora</taxon>
    </lineage>
</organism>
<evidence type="ECO:0000313" key="2">
    <source>
        <dbReference type="Proteomes" id="UP000286097"/>
    </source>
</evidence>
<accession>A0A425BX21</accession>